<evidence type="ECO:0008006" key="5">
    <source>
        <dbReference type="Google" id="ProtNLM"/>
    </source>
</evidence>
<dbReference type="Gene3D" id="3.90.1150.10">
    <property type="entry name" value="Aspartate Aminotransferase, domain 1"/>
    <property type="match status" value="1"/>
</dbReference>
<dbReference type="InterPro" id="IPR050103">
    <property type="entry name" value="Class-III_PLP-dep_AT"/>
</dbReference>
<dbReference type="PANTHER" id="PTHR11986">
    <property type="entry name" value="AMINOTRANSFERASE CLASS III"/>
    <property type="match status" value="1"/>
</dbReference>
<dbReference type="Pfam" id="PF00202">
    <property type="entry name" value="Aminotran_3"/>
    <property type="match status" value="1"/>
</dbReference>
<gene>
    <name evidence="4" type="ORF">S01H4_15771</name>
</gene>
<dbReference type="PANTHER" id="PTHR11986:SF79">
    <property type="entry name" value="ACETYLORNITHINE AMINOTRANSFERASE, MITOCHONDRIAL"/>
    <property type="match status" value="1"/>
</dbReference>
<name>X1AQ75_9ZZZZ</name>
<dbReference type="GO" id="GO:0042802">
    <property type="term" value="F:identical protein binding"/>
    <property type="evidence" value="ECO:0007669"/>
    <property type="project" value="TreeGrafter"/>
</dbReference>
<accession>X1AQ75</accession>
<protein>
    <recommendedName>
        <fullName evidence="5">Acetylornithine and succinylornithine aminotransferase</fullName>
    </recommendedName>
</protein>
<evidence type="ECO:0000256" key="3">
    <source>
        <dbReference type="ARBA" id="ARBA00022679"/>
    </source>
</evidence>
<evidence type="ECO:0000256" key="1">
    <source>
        <dbReference type="ARBA" id="ARBA00001933"/>
    </source>
</evidence>
<keyword evidence="3" id="KW-0808">Transferase</keyword>
<dbReference type="AlphaFoldDB" id="X1AQ75"/>
<evidence type="ECO:0000313" key="4">
    <source>
        <dbReference type="EMBL" id="GAG71492.1"/>
    </source>
</evidence>
<feature type="non-terminal residue" evidence="4">
    <location>
        <position position="1"/>
    </location>
</feature>
<dbReference type="GO" id="GO:0008483">
    <property type="term" value="F:transaminase activity"/>
    <property type="evidence" value="ECO:0007669"/>
    <property type="project" value="UniProtKB-KW"/>
</dbReference>
<dbReference type="EMBL" id="BART01006912">
    <property type="protein sequence ID" value="GAG71492.1"/>
    <property type="molecule type" value="Genomic_DNA"/>
</dbReference>
<sequence length="73" mass="7947">ADQGIRSIRGMGLMIALEFDKPCTELVSLAMDQGLLINVTADNVARLLPPLILKDEEADLLVQKLVTTVRSRG</sequence>
<dbReference type="InterPro" id="IPR015422">
    <property type="entry name" value="PyrdxlP-dep_Trfase_small"/>
</dbReference>
<comment type="cofactor">
    <cofactor evidence="1">
        <name>pyridoxal 5'-phosphate</name>
        <dbReference type="ChEBI" id="CHEBI:597326"/>
    </cofactor>
</comment>
<dbReference type="InterPro" id="IPR005814">
    <property type="entry name" value="Aminotrans_3"/>
</dbReference>
<evidence type="ECO:0000256" key="2">
    <source>
        <dbReference type="ARBA" id="ARBA00022576"/>
    </source>
</evidence>
<proteinExistence type="predicted"/>
<comment type="caution">
    <text evidence="4">The sequence shown here is derived from an EMBL/GenBank/DDBJ whole genome shotgun (WGS) entry which is preliminary data.</text>
</comment>
<dbReference type="GO" id="GO:0030170">
    <property type="term" value="F:pyridoxal phosphate binding"/>
    <property type="evidence" value="ECO:0007669"/>
    <property type="project" value="InterPro"/>
</dbReference>
<organism evidence="4">
    <name type="scientific">marine sediment metagenome</name>
    <dbReference type="NCBI Taxonomy" id="412755"/>
    <lineage>
        <taxon>unclassified sequences</taxon>
        <taxon>metagenomes</taxon>
        <taxon>ecological metagenomes</taxon>
    </lineage>
</organism>
<dbReference type="InterPro" id="IPR015424">
    <property type="entry name" value="PyrdxlP-dep_Trfase"/>
</dbReference>
<reference evidence="4" key="1">
    <citation type="journal article" date="2014" name="Front. Microbiol.">
        <title>High frequency of phylogenetically diverse reductive dehalogenase-homologous genes in deep subseafloor sedimentary metagenomes.</title>
        <authorList>
            <person name="Kawai M."/>
            <person name="Futagami T."/>
            <person name="Toyoda A."/>
            <person name="Takaki Y."/>
            <person name="Nishi S."/>
            <person name="Hori S."/>
            <person name="Arai W."/>
            <person name="Tsubouchi T."/>
            <person name="Morono Y."/>
            <person name="Uchiyama I."/>
            <person name="Ito T."/>
            <person name="Fujiyama A."/>
            <person name="Inagaki F."/>
            <person name="Takami H."/>
        </authorList>
    </citation>
    <scope>NUCLEOTIDE SEQUENCE</scope>
    <source>
        <strain evidence="4">Expedition CK06-06</strain>
    </source>
</reference>
<dbReference type="SUPFAM" id="SSF53383">
    <property type="entry name" value="PLP-dependent transferases"/>
    <property type="match status" value="1"/>
</dbReference>
<keyword evidence="2" id="KW-0032">Aminotransferase</keyword>